<organism evidence="2 3">
    <name type="scientific">Microbacterium caowuchunii</name>
    <dbReference type="NCBI Taxonomy" id="2614638"/>
    <lineage>
        <taxon>Bacteria</taxon>
        <taxon>Bacillati</taxon>
        <taxon>Actinomycetota</taxon>
        <taxon>Actinomycetes</taxon>
        <taxon>Micrococcales</taxon>
        <taxon>Microbacteriaceae</taxon>
        <taxon>Microbacterium</taxon>
    </lineage>
</organism>
<evidence type="ECO:0008006" key="4">
    <source>
        <dbReference type="Google" id="ProtNLM"/>
    </source>
</evidence>
<evidence type="ECO:0000313" key="3">
    <source>
        <dbReference type="Proteomes" id="UP000326838"/>
    </source>
</evidence>
<dbReference type="Proteomes" id="UP000326838">
    <property type="component" value="Unassembled WGS sequence"/>
</dbReference>
<evidence type="ECO:0000313" key="2">
    <source>
        <dbReference type="EMBL" id="KAA9134793.1"/>
    </source>
</evidence>
<keyword evidence="1" id="KW-1133">Transmembrane helix</keyword>
<feature type="transmembrane region" description="Helical" evidence="1">
    <location>
        <begin position="58"/>
        <end position="78"/>
    </location>
</feature>
<dbReference type="RefSeq" id="WP_150892149.1">
    <property type="nucleotide sequence ID" value="NZ_VYUY01000006.1"/>
</dbReference>
<keyword evidence="1" id="KW-0472">Membrane</keyword>
<accession>A0A5N0TI50</accession>
<proteinExistence type="predicted"/>
<evidence type="ECO:0000256" key="1">
    <source>
        <dbReference type="SAM" id="Phobius"/>
    </source>
</evidence>
<keyword evidence="1" id="KW-0812">Transmembrane</keyword>
<name>A0A5N0TI50_9MICO</name>
<gene>
    <name evidence="2" type="ORF">F6B40_03565</name>
</gene>
<dbReference type="AlphaFoldDB" id="A0A5N0TI50"/>
<sequence>MQILLAFVFGAAVGLIAHFVLPGRELRGAALAPVAGTLVGGAVWLALTWAGMGTDNPLIWFASALVPAIVVVPGIALLTRSRRTHDARTAQRLGIA</sequence>
<keyword evidence="3" id="KW-1185">Reference proteome</keyword>
<comment type="caution">
    <text evidence="2">The sequence shown here is derived from an EMBL/GenBank/DDBJ whole genome shotgun (WGS) entry which is preliminary data.</text>
</comment>
<reference evidence="3" key="1">
    <citation type="submission" date="2019-09" db="EMBL/GenBank/DDBJ databases">
        <title>Mumia zhuanghuii sp. nov. isolated from the intestinal contents of plateau pika (Ochotona curzoniae) in the Qinghai-Tibet plateau of China.</title>
        <authorList>
            <person name="Tian Z."/>
        </authorList>
    </citation>
    <scope>NUCLEOTIDE SEQUENCE [LARGE SCALE GENOMIC DNA]</scope>
    <source>
        <strain evidence="3">L-033</strain>
    </source>
</reference>
<dbReference type="EMBL" id="VYUY01000006">
    <property type="protein sequence ID" value="KAA9134793.1"/>
    <property type="molecule type" value="Genomic_DNA"/>
</dbReference>
<protein>
    <recommendedName>
        <fullName evidence="4">Integral membrane protein</fullName>
    </recommendedName>
</protein>
<feature type="transmembrane region" description="Helical" evidence="1">
    <location>
        <begin position="6"/>
        <end position="23"/>
    </location>
</feature>
<feature type="transmembrane region" description="Helical" evidence="1">
    <location>
        <begin position="30"/>
        <end position="52"/>
    </location>
</feature>